<evidence type="ECO:0000313" key="4">
    <source>
        <dbReference type="Proteomes" id="UP000324585"/>
    </source>
</evidence>
<evidence type="ECO:0000256" key="1">
    <source>
        <dbReference type="SAM" id="Coils"/>
    </source>
</evidence>
<name>A0A5J4YUJ3_PORPP</name>
<comment type="caution">
    <text evidence="3">The sequence shown here is derived from an EMBL/GenBank/DDBJ whole genome shotgun (WGS) entry which is preliminary data.</text>
</comment>
<feature type="coiled-coil region" evidence="1">
    <location>
        <begin position="307"/>
        <end position="334"/>
    </location>
</feature>
<evidence type="ECO:0000256" key="2">
    <source>
        <dbReference type="SAM" id="MobiDB-lite"/>
    </source>
</evidence>
<reference evidence="4" key="1">
    <citation type="journal article" date="2019" name="Nat. Commun.">
        <title>Expansion of phycobilisome linker gene families in mesophilic red algae.</title>
        <authorList>
            <person name="Lee J."/>
            <person name="Kim D."/>
            <person name="Bhattacharya D."/>
            <person name="Yoon H.S."/>
        </authorList>
    </citation>
    <scope>NUCLEOTIDE SEQUENCE [LARGE SCALE GENOMIC DNA]</scope>
    <source>
        <strain evidence="4">CCMP 1328</strain>
    </source>
</reference>
<proteinExistence type="predicted"/>
<dbReference type="AlphaFoldDB" id="A0A5J4YUJ3"/>
<accession>A0A5J4YUJ3</accession>
<keyword evidence="1" id="KW-0175">Coiled coil</keyword>
<protein>
    <submittedName>
        <fullName evidence="3">Uncharacterized protein</fullName>
    </submittedName>
</protein>
<dbReference type="Proteomes" id="UP000324585">
    <property type="component" value="Unassembled WGS sequence"/>
</dbReference>
<evidence type="ECO:0000313" key="3">
    <source>
        <dbReference type="EMBL" id="KAA8494610.1"/>
    </source>
</evidence>
<dbReference type="EMBL" id="VRMN01000004">
    <property type="protein sequence ID" value="KAA8494610.1"/>
    <property type="molecule type" value="Genomic_DNA"/>
</dbReference>
<feature type="region of interest" description="Disordered" evidence="2">
    <location>
        <begin position="272"/>
        <end position="292"/>
    </location>
</feature>
<sequence length="467" mass="50810">MQSGDVDEDRAAQLALLAGLTPAREPVVPFYEPSDSDGVTPERTQEIFAGTRTTSLVPRHDFVKTKPGWGLDENWQGTQEDMHALGEPSLAAALLTPHVVAQTHNAGEEMDSSSAGSGELKQNLLTPRFSLETGMIRAFTAGYIDVTSELDLGEKVFENVTPPQYTSQHMTTDGTLTVPESTARSDWGYDPDTRSLFAHTEALSSRSSEVTRTLWTFREASSSSVTSTSALHEAGTCGPHTVLSRENNHNLYGTGADTLESAICSPQQADIETAPSDHRGGRSNAGTEQQDGDEITAWADVIKADEVAEVRTKLEQMLRTITELQNDAASNLEKVTEASQLLSGIGRALESPVALWEGYDSVVSTWKISSVEDKLEALRVAHECLLNESRDLVQGLSSVDIFSDCSLARIRCLEPVRTRLNLEPQQDEKRKNLKADLAPALSLVVWFGVGIYLLCSARVTAGQEDFD</sequence>
<organism evidence="3 4">
    <name type="scientific">Porphyridium purpureum</name>
    <name type="common">Red alga</name>
    <name type="synonym">Porphyridium cruentum</name>
    <dbReference type="NCBI Taxonomy" id="35688"/>
    <lineage>
        <taxon>Eukaryota</taxon>
        <taxon>Rhodophyta</taxon>
        <taxon>Bangiophyceae</taxon>
        <taxon>Porphyridiales</taxon>
        <taxon>Porphyridiaceae</taxon>
        <taxon>Porphyridium</taxon>
    </lineage>
</organism>
<gene>
    <name evidence="3" type="ORF">FVE85_2851</name>
</gene>
<keyword evidence="4" id="KW-1185">Reference proteome</keyword>